<protein>
    <recommendedName>
        <fullName evidence="3">Thiol reductase thioredoxin</fullName>
    </recommendedName>
</protein>
<evidence type="ECO:0000313" key="1">
    <source>
        <dbReference type="EMBL" id="QHO70445.1"/>
    </source>
</evidence>
<keyword evidence="2" id="KW-1185">Reference proteome</keyword>
<accession>A0A7L5AKX2</accession>
<gene>
    <name evidence="1" type="ORF">BHD05_13120</name>
</gene>
<evidence type="ECO:0008006" key="3">
    <source>
        <dbReference type="Google" id="ProtNLM"/>
    </source>
</evidence>
<dbReference type="EMBL" id="CP017146">
    <property type="protein sequence ID" value="QHO70445.1"/>
    <property type="molecule type" value="Genomic_DNA"/>
</dbReference>
<dbReference type="InterPro" id="IPR036249">
    <property type="entry name" value="Thioredoxin-like_sf"/>
</dbReference>
<evidence type="ECO:0000313" key="2">
    <source>
        <dbReference type="Proteomes" id="UP000464507"/>
    </source>
</evidence>
<proteinExistence type="predicted"/>
<dbReference type="Gene3D" id="3.40.30.10">
    <property type="entry name" value="Glutaredoxin"/>
    <property type="match status" value="1"/>
</dbReference>
<organism evidence="1 2">
    <name type="scientific">Marisediminicola antarctica</name>
    <dbReference type="NCBI Taxonomy" id="674079"/>
    <lineage>
        <taxon>Bacteria</taxon>
        <taxon>Bacillati</taxon>
        <taxon>Actinomycetota</taxon>
        <taxon>Actinomycetes</taxon>
        <taxon>Micrococcales</taxon>
        <taxon>Microbacteriaceae</taxon>
        <taxon>Marisediminicola</taxon>
    </lineage>
</organism>
<dbReference type="RefSeq" id="WP_161886829.1">
    <property type="nucleotide sequence ID" value="NZ_CP017146.1"/>
</dbReference>
<dbReference type="AlphaFoldDB" id="A0A7L5AKX2"/>
<dbReference type="KEGG" id="mant:BHD05_13120"/>
<dbReference type="CDD" id="cd02947">
    <property type="entry name" value="TRX_family"/>
    <property type="match status" value="1"/>
</dbReference>
<dbReference type="SUPFAM" id="SSF52833">
    <property type="entry name" value="Thioredoxin-like"/>
    <property type="match status" value="1"/>
</dbReference>
<name>A0A7L5AKX2_9MICO</name>
<sequence>MNPVATLAILLGLVALATVLGLIWRAANGRVSAGDQSLVRLPGLPDARVTLLQFSTDVCAPCVPTRVLLGTIATENEGVQHVDIDLTHRPELATRFRVLQTPTTLVLDSRGAIRARIGGAPRATEVRAAVAGILGATTDAATGATAPRTATS</sequence>
<reference evidence="1 2" key="1">
    <citation type="submission" date="2016-09" db="EMBL/GenBank/DDBJ databases">
        <title>Complete genome sequence of microbes from the polar regions.</title>
        <authorList>
            <person name="Liao L."/>
            <person name="Chen B."/>
        </authorList>
    </citation>
    <scope>NUCLEOTIDE SEQUENCE [LARGE SCALE GENOMIC DNA]</scope>
    <source>
        <strain evidence="1 2">ZS314</strain>
    </source>
</reference>
<dbReference type="OrthoDB" id="1495530at2"/>
<dbReference type="Proteomes" id="UP000464507">
    <property type="component" value="Chromosome"/>
</dbReference>